<keyword evidence="6" id="KW-0843">Virulence</keyword>
<feature type="signal peptide" evidence="7">
    <location>
        <begin position="1"/>
        <end position="21"/>
    </location>
</feature>
<evidence type="ECO:0000256" key="6">
    <source>
        <dbReference type="ARBA" id="ARBA00023026"/>
    </source>
</evidence>
<evidence type="ECO:0000256" key="2">
    <source>
        <dbReference type="ARBA" id="ARBA00004613"/>
    </source>
</evidence>
<keyword evidence="5 7" id="KW-0732">Signal</keyword>
<accession>A0AAD9GC83</accession>
<evidence type="ECO:0000256" key="4">
    <source>
        <dbReference type="ARBA" id="ARBA00022525"/>
    </source>
</evidence>
<evidence type="ECO:0000313" key="10">
    <source>
        <dbReference type="Proteomes" id="UP001259832"/>
    </source>
</evidence>
<organism evidence="9 10">
    <name type="scientific">Phytophthora citrophthora</name>
    <dbReference type="NCBI Taxonomy" id="4793"/>
    <lineage>
        <taxon>Eukaryota</taxon>
        <taxon>Sar</taxon>
        <taxon>Stramenopiles</taxon>
        <taxon>Oomycota</taxon>
        <taxon>Peronosporomycetes</taxon>
        <taxon>Peronosporales</taxon>
        <taxon>Peronosporaceae</taxon>
        <taxon>Phytophthora</taxon>
    </lineage>
</organism>
<evidence type="ECO:0000256" key="3">
    <source>
        <dbReference type="ARBA" id="ARBA00010400"/>
    </source>
</evidence>
<dbReference type="GO" id="GO:0043657">
    <property type="term" value="C:host cell"/>
    <property type="evidence" value="ECO:0007669"/>
    <property type="project" value="UniProtKB-SubCell"/>
</dbReference>
<dbReference type="Pfam" id="PF14223">
    <property type="entry name" value="Retrotran_gag_2"/>
    <property type="match status" value="1"/>
</dbReference>
<comment type="caution">
    <text evidence="9">The sequence shown here is derived from an EMBL/GenBank/DDBJ whole genome shotgun (WGS) entry which is preliminary data.</text>
</comment>
<evidence type="ECO:0000256" key="5">
    <source>
        <dbReference type="ARBA" id="ARBA00022729"/>
    </source>
</evidence>
<gene>
    <name evidence="9" type="ORF">P3T76_010352</name>
</gene>
<evidence type="ECO:0000256" key="7">
    <source>
        <dbReference type="SAM" id="SignalP"/>
    </source>
</evidence>
<feature type="chain" id="PRO_5042022042" description="RxLR effector PexRD54 WY domain-containing protein" evidence="7">
    <location>
        <begin position="22"/>
        <end position="895"/>
    </location>
</feature>
<evidence type="ECO:0000259" key="8">
    <source>
        <dbReference type="Pfam" id="PF22748"/>
    </source>
</evidence>
<feature type="domain" description="RxLR effector PexRD54 WY" evidence="8">
    <location>
        <begin position="648"/>
        <end position="687"/>
    </location>
</feature>
<keyword evidence="4" id="KW-0964">Secreted</keyword>
<evidence type="ECO:0000256" key="1">
    <source>
        <dbReference type="ARBA" id="ARBA00004340"/>
    </source>
</evidence>
<sequence>MHLYVFFIITIAVSIALNVSADSTRDTEFILPGTLRGRSFDNNGKEERAGGGGVSIPTSEKIATLFKSSKVTDEQLQKWLDQRSPAEIVFYRMKLTKTHKWIFDNPQFSKWVQYADDLSATGTGKGTSAISILIAQYGDDKLYKILKTAKRDSHSEELASRLQMDQLKYWVAIGKDPDEVYKLYGLQYAFDVLFRDPQFSAWTKYVDNLNARHEGAISIIPTLRKYYSDGDLFSMVEAAKATKETESMSLKLEDAFVQFWINDKKTPVDILAELRLKVSPKMLESSQFDLLVKFMDAYTLKFPQTKTTMIETFTNSLGDETVAKILAAVKTNDWKVKKLAAELESAQLKMWLSSGKFIDDVYDLLKLPSRNAVNDFGAIPLFSTWVAYMNTFSIENPDKVSKCLSRMVTQFDDRPMMQIFNAVEKFPSMEKVAVALQLQKAENVFAAGASPHKAFTTVALDEVGYSVLSSPVFTKWMTYVEDFNKKHPGKHESWFSTLYHFHPGNRLDNLMEAARENPTTVKIVDMVEKARMEEWLTRKNPPKYVLEYFRLFNLDKAGENLLSSPNFQLWVKYLDDFNKKYPGEKTTMIENIRANYDDSSLVRILDAAEKAPSTEELAKNLQNALIYKWIDEKVPVAQLKQRIVTDGQLQKWLKKGQSTKAVFYRMKLGKARTWIFDHPQFSKWVQYADDLSVIVSGKRTSAISTLTAQYGDDQLSKELASRLQGDQFKRWIAIGKDLVNLNSEEEEEISMEIFATIERVVALKKKAPPCSKQDLETKVRIWYTSESAGSAYLDTSLIVMMCGNYFHWEYDMRMTLARKGLLAHVQEVKAESEITEAWLVNDAKALGIIAQGAWGTLREFYNETTLHNRVTMTRRLHDFKMDDGTSMAKHLDDFD</sequence>
<comment type="subcellular location">
    <subcellularLocation>
        <location evidence="1">Host cell</location>
    </subcellularLocation>
    <subcellularLocation>
        <location evidence="2">Secreted</location>
    </subcellularLocation>
</comment>
<dbReference type="Pfam" id="PF22748">
    <property type="entry name" value="PexRD54_WY"/>
    <property type="match status" value="1"/>
</dbReference>
<dbReference type="Proteomes" id="UP001259832">
    <property type="component" value="Unassembled WGS sequence"/>
</dbReference>
<dbReference type="InterPro" id="IPR054463">
    <property type="entry name" value="PexRD54_WY"/>
</dbReference>
<comment type="similarity">
    <text evidence="3">Belongs to the RxLR effector family.</text>
</comment>
<name>A0AAD9GC83_9STRA</name>
<keyword evidence="10" id="KW-1185">Reference proteome</keyword>
<reference evidence="9" key="1">
    <citation type="submission" date="2023-08" db="EMBL/GenBank/DDBJ databases">
        <title>Reference Genome Resource for the Citrus Pathogen Phytophthora citrophthora.</title>
        <authorList>
            <person name="Moller H."/>
            <person name="Coetzee B."/>
            <person name="Rose L.J."/>
            <person name="Van Niekerk J.M."/>
        </authorList>
    </citation>
    <scope>NUCLEOTIDE SEQUENCE</scope>
    <source>
        <strain evidence="9">STE-U-9442</strain>
    </source>
</reference>
<dbReference type="GO" id="GO:0005576">
    <property type="term" value="C:extracellular region"/>
    <property type="evidence" value="ECO:0007669"/>
    <property type="project" value="UniProtKB-SubCell"/>
</dbReference>
<dbReference type="EMBL" id="JASMQC010000022">
    <property type="protein sequence ID" value="KAK1935657.1"/>
    <property type="molecule type" value="Genomic_DNA"/>
</dbReference>
<proteinExistence type="inferred from homology"/>
<dbReference type="AlphaFoldDB" id="A0AAD9GC83"/>
<evidence type="ECO:0000313" key="9">
    <source>
        <dbReference type="EMBL" id="KAK1935657.1"/>
    </source>
</evidence>
<protein>
    <recommendedName>
        <fullName evidence="8">RxLR effector PexRD54 WY domain-containing protein</fullName>
    </recommendedName>
</protein>